<accession>A0AAN7ZQ07</accession>
<dbReference type="SMART" id="SM00700">
    <property type="entry name" value="JHBP"/>
    <property type="match status" value="1"/>
</dbReference>
<reference evidence="4 5" key="1">
    <citation type="journal article" date="2024" name="Insects">
        <title>An Improved Chromosome-Level Genome Assembly of the Firefly Pyrocoelia pectoralis.</title>
        <authorList>
            <person name="Fu X."/>
            <person name="Meyer-Rochow V.B."/>
            <person name="Ballantyne L."/>
            <person name="Zhu X."/>
        </authorList>
    </citation>
    <scope>NUCLEOTIDE SEQUENCE [LARGE SCALE GENOMIC DNA]</scope>
    <source>
        <strain evidence="4">XCY_ONT2</strain>
    </source>
</reference>
<dbReference type="AlphaFoldDB" id="A0AAN7ZQ07"/>
<evidence type="ECO:0000313" key="5">
    <source>
        <dbReference type="Proteomes" id="UP001329430"/>
    </source>
</evidence>
<comment type="caution">
    <text evidence="4">The sequence shown here is derived from an EMBL/GenBank/DDBJ whole genome shotgun (WGS) entry which is preliminary data.</text>
</comment>
<evidence type="ECO:0000313" key="4">
    <source>
        <dbReference type="EMBL" id="KAK5645893.1"/>
    </source>
</evidence>
<dbReference type="PANTHER" id="PTHR11008:SF39">
    <property type="entry name" value="CIRCADIAN CLOCK-CONTROLLED PROTEIN-LIKE PROTEIN"/>
    <property type="match status" value="1"/>
</dbReference>
<keyword evidence="5" id="KW-1185">Reference proteome</keyword>
<gene>
    <name evidence="4" type="ORF">RI129_004357</name>
</gene>
<evidence type="ECO:0000256" key="1">
    <source>
        <dbReference type="ARBA" id="ARBA00022729"/>
    </source>
</evidence>
<keyword evidence="2" id="KW-0090">Biological rhythms</keyword>
<proteinExistence type="inferred from homology"/>
<dbReference type="Pfam" id="PF06585">
    <property type="entry name" value="JHBP"/>
    <property type="match status" value="1"/>
</dbReference>
<dbReference type="EMBL" id="JAVRBK010000003">
    <property type="protein sequence ID" value="KAK5645893.1"/>
    <property type="molecule type" value="Genomic_DNA"/>
</dbReference>
<name>A0AAN7ZQ07_9COLE</name>
<protein>
    <submittedName>
        <fullName evidence="4">Uncharacterized protein</fullName>
    </submittedName>
</protein>
<keyword evidence="1" id="KW-0732">Signal</keyword>
<dbReference type="FunFam" id="3.15.10.30:FF:000001">
    <property type="entry name" value="Takeout-like protein 1"/>
    <property type="match status" value="1"/>
</dbReference>
<dbReference type="PANTHER" id="PTHR11008">
    <property type="entry name" value="PROTEIN TAKEOUT-LIKE PROTEIN"/>
    <property type="match status" value="1"/>
</dbReference>
<organism evidence="4 5">
    <name type="scientific">Pyrocoelia pectoralis</name>
    <dbReference type="NCBI Taxonomy" id="417401"/>
    <lineage>
        <taxon>Eukaryota</taxon>
        <taxon>Metazoa</taxon>
        <taxon>Ecdysozoa</taxon>
        <taxon>Arthropoda</taxon>
        <taxon>Hexapoda</taxon>
        <taxon>Insecta</taxon>
        <taxon>Pterygota</taxon>
        <taxon>Neoptera</taxon>
        <taxon>Endopterygota</taxon>
        <taxon>Coleoptera</taxon>
        <taxon>Polyphaga</taxon>
        <taxon>Elateriformia</taxon>
        <taxon>Elateroidea</taxon>
        <taxon>Lampyridae</taxon>
        <taxon>Lampyrinae</taxon>
        <taxon>Pyrocoelia</taxon>
    </lineage>
</organism>
<dbReference type="GO" id="GO:0005615">
    <property type="term" value="C:extracellular space"/>
    <property type="evidence" value="ECO:0007669"/>
    <property type="project" value="TreeGrafter"/>
</dbReference>
<dbReference type="Proteomes" id="UP001329430">
    <property type="component" value="Chromosome 3"/>
</dbReference>
<dbReference type="InterPro" id="IPR010562">
    <property type="entry name" value="Haemolymph_juvenile_hormone-bd"/>
</dbReference>
<evidence type="ECO:0000256" key="2">
    <source>
        <dbReference type="ARBA" id="ARBA00023108"/>
    </source>
</evidence>
<comment type="similarity">
    <text evidence="3">Belongs to the TO family.</text>
</comment>
<sequence length="254" mass="28620">MLLSQSYIIIRTTILITVVKRKHINARTDYIKVCPRDHENLPECIKNSITELMPKLKVGIPELNIPPLEPLDLGRISFISGSSAANLATNLTDVTVWGVSNFHVVYLSVKNTKKGKTFRFKVEIPQIYAEGHYEINTKLLFIDLKGEGKFKTNVSDYHFDCTLKGNVINDDDGLNHLLFDKLGCKLNIGEKKILLEKLFADNPVLEAATKGIIDDNTEALFHEIRPGLQDAVSEKFTSIANQITKAFTYEELFP</sequence>
<dbReference type="InterPro" id="IPR038606">
    <property type="entry name" value="To_sf"/>
</dbReference>
<evidence type="ECO:0000256" key="3">
    <source>
        <dbReference type="ARBA" id="ARBA00060902"/>
    </source>
</evidence>
<dbReference type="GO" id="GO:0007623">
    <property type="term" value="P:circadian rhythm"/>
    <property type="evidence" value="ECO:0007669"/>
    <property type="project" value="UniProtKB-ARBA"/>
</dbReference>
<dbReference type="Gene3D" id="3.15.10.30">
    <property type="entry name" value="Haemolymph juvenile hormone binding protein"/>
    <property type="match status" value="1"/>
</dbReference>